<keyword evidence="4" id="KW-1185">Reference proteome</keyword>
<dbReference type="AlphaFoldDB" id="W2SBK6"/>
<dbReference type="eggNOG" id="KOG0634">
    <property type="taxonomic scope" value="Eukaryota"/>
</dbReference>
<gene>
    <name evidence="3" type="ORF">HMPREF1541_00173</name>
</gene>
<dbReference type="FunCoup" id="W2SBK6">
    <property type="interactions" value="57"/>
</dbReference>
<dbReference type="PANTHER" id="PTHR42858">
    <property type="entry name" value="AMINOTRANSFERASE"/>
    <property type="match status" value="1"/>
</dbReference>
<evidence type="ECO:0000313" key="3">
    <source>
        <dbReference type="EMBL" id="ETN45990.1"/>
    </source>
</evidence>
<dbReference type="OrthoDB" id="7042322at2759"/>
<proteinExistence type="predicted"/>
<evidence type="ECO:0000256" key="1">
    <source>
        <dbReference type="SAM" id="MobiDB-lite"/>
    </source>
</evidence>
<dbReference type="SUPFAM" id="SSF53383">
    <property type="entry name" value="PLP-dependent transferases"/>
    <property type="match status" value="1"/>
</dbReference>
<dbReference type="Proteomes" id="UP000030752">
    <property type="component" value="Unassembled WGS sequence"/>
</dbReference>
<dbReference type="GeneID" id="19967512"/>
<dbReference type="HOGENOM" id="CLU_017584_0_6_1"/>
<dbReference type="GO" id="GO:0030170">
    <property type="term" value="F:pyridoxal phosphate binding"/>
    <property type="evidence" value="ECO:0007669"/>
    <property type="project" value="InterPro"/>
</dbReference>
<dbReference type="InterPro" id="IPR015421">
    <property type="entry name" value="PyrdxlP-dep_Trfase_major"/>
</dbReference>
<dbReference type="InParanoid" id="W2SBK6"/>
<dbReference type="InterPro" id="IPR004839">
    <property type="entry name" value="Aminotransferase_I/II_large"/>
</dbReference>
<dbReference type="STRING" id="1220924.W2SBK6"/>
<dbReference type="Pfam" id="PF00155">
    <property type="entry name" value="Aminotran_1_2"/>
    <property type="match status" value="1"/>
</dbReference>
<name>W2SBK6_CYPE1</name>
<dbReference type="Gene3D" id="3.40.640.10">
    <property type="entry name" value="Type I PLP-dependent aspartate aminotransferase-like (Major domain)"/>
    <property type="match status" value="1"/>
</dbReference>
<dbReference type="CDD" id="cd00609">
    <property type="entry name" value="AAT_like"/>
    <property type="match status" value="1"/>
</dbReference>
<evidence type="ECO:0000259" key="2">
    <source>
        <dbReference type="Pfam" id="PF00155"/>
    </source>
</evidence>
<dbReference type="InterPro" id="IPR015424">
    <property type="entry name" value="PyrdxlP-dep_Trfase"/>
</dbReference>
<feature type="region of interest" description="Disordered" evidence="1">
    <location>
        <begin position="234"/>
        <end position="268"/>
    </location>
</feature>
<dbReference type="RefSeq" id="XP_008710702.1">
    <property type="nucleotide sequence ID" value="XM_008712480.1"/>
</dbReference>
<dbReference type="VEuPathDB" id="FungiDB:HMPREF1541_00173"/>
<dbReference type="PANTHER" id="PTHR42858:SF1">
    <property type="entry name" value="LD15494P"/>
    <property type="match status" value="1"/>
</dbReference>
<protein>
    <recommendedName>
        <fullName evidence="2">Aminotransferase class I/classII large domain-containing protein</fullName>
    </recommendedName>
</protein>
<dbReference type="InterPro" id="IPR015422">
    <property type="entry name" value="PyrdxlP-dep_Trfase_small"/>
</dbReference>
<dbReference type="FunFam" id="3.40.640.10:FF:000080">
    <property type="entry name" value="Aminotransferase, putative"/>
    <property type="match status" value="1"/>
</dbReference>
<dbReference type="GO" id="GO:0047536">
    <property type="term" value="F:2-aminoadipate transaminase activity"/>
    <property type="evidence" value="ECO:0007669"/>
    <property type="project" value="TreeGrafter"/>
</dbReference>
<feature type="compositionally biased region" description="Low complexity" evidence="1">
    <location>
        <begin position="234"/>
        <end position="246"/>
    </location>
</feature>
<feature type="domain" description="Aminotransferase class I/classII large" evidence="2">
    <location>
        <begin position="46"/>
        <end position="330"/>
    </location>
</feature>
<sequence length="464" mass="50531">MAITGQAANPAPEPHIDLQKGWPTPRLLPANSLRAAAEAVLVNPKRATEALLYGPNKGDPALRKACAEWFQRLYHLPSSSEANSIDRICITSGASANLGCIMAAFTDPVYTRRIFMVEPTYFLACTVFEDFGFQGRLVGVPEDEEGLDVTVLRERLEAADQQGDASDLRRFKTLPQYPKLYRHVIYLTPTFSNPSAKTYSVKRREALIDLAREKDALIITDDCYDFLNWKSTPQSSQVQSNGNSNGAVHSSIPPRLTDIDRTRPGGDPVWGNTVSNGSFSKIMGPGMRCGWAEATPKFITKLNQVGSTLSGGAPGQFSSVLIEHALRTGSMEDHIRDVVVPLYRQRAASLRKAVETYLCPFGVVVDDGVSRGGHDGGSHNELHGGFFLYLLFPEGVLADAVAAHALKSYNVKFLAAGSMTVRGSGTSTDILRRGARLCWAWEEESVQVEGVKRIASALADVTAE</sequence>
<accession>W2SBK6</accession>
<dbReference type="EMBL" id="KB822711">
    <property type="protein sequence ID" value="ETN45990.1"/>
    <property type="molecule type" value="Genomic_DNA"/>
</dbReference>
<evidence type="ECO:0000313" key="4">
    <source>
        <dbReference type="Proteomes" id="UP000030752"/>
    </source>
</evidence>
<dbReference type="Gene3D" id="3.90.1150.10">
    <property type="entry name" value="Aspartate Aminotransferase, domain 1"/>
    <property type="match status" value="1"/>
</dbReference>
<feature type="region of interest" description="Disordered" evidence="1">
    <location>
        <begin position="1"/>
        <end position="21"/>
    </location>
</feature>
<organism evidence="3 4">
    <name type="scientific">Cyphellophora europaea (strain CBS 101466)</name>
    <name type="common">Phialophora europaea</name>
    <dbReference type="NCBI Taxonomy" id="1220924"/>
    <lineage>
        <taxon>Eukaryota</taxon>
        <taxon>Fungi</taxon>
        <taxon>Dikarya</taxon>
        <taxon>Ascomycota</taxon>
        <taxon>Pezizomycotina</taxon>
        <taxon>Eurotiomycetes</taxon>
        <taxon>Chaetothyriomycetidae</taxon>
        <taxon>Chaetothyriales</taxon>
        <taxon>Cyphellophoraceae</taxon>
        <taxon>Cyphellophora</taxon>
    </lineage>
</organism>
<reference evidence="3 4" key="1">
    <citation type="submission" date="2013-03" db="EMBL/GenBank/DDBJ databases">
        <title>The Genome Sequence of Phialophora europaea CBS 101466.</title>
        <authorList>
            <consortium name="The Broad Institute Genomics Platform"/>
            <person name="Cuomo C."/>
            <person name="de Hoog S."/>
            <person name="Gorbushina A."/>
            <person name="Walker B."/>
            <person name="Young S.K."/>
            <person name="Zeng Q."/>
            <person name="Gargeya S."/>
            <person name="Fitzgerald M."/>
            <person name="Haas B."/>
            <person name="Abouelleil A."/>
            <person name="Allen A.W."/>
            <person name="Alvarado L."/>
            <person name="Arachchi H.M."/>
            <person name="Berlin A.M."/>
            <person name="Chapman S.B."/>
            <person name="Gainer-Dewar J."/>
            <person name="Goldberg J."/>
            <person name="Griggs A."/>
            <person name="Gujja S."/>
            <person name="Hansen M."/>
            <person name="Howarth C."/>
            <person name="Imamovic A."/>
            <person name="Ireland A."/>
            <person name="Larimer J."/>
            <person name="McCowan C."/>
            <person name="Murphy C."/>
            <person name="Pearson M."/>
            <person name="Poon T.W."/>
            <person name="Priest M."/>
            <person name="Roberts A."/>
            <person name="Saif S."/>
            <person name="Shea T."/>
            <person name="Sisk P."/>
            <person name="Sykes S."/>
            <person name="Wortman J."/>
            <person name="Nusbaum C."/>
            <person name="Birren B."/>
        </authorList>
    </citation>
    <scope>NUCLEOTIDE SEQUENCE [LARGE SCALE GENOMIC DNA]</scope>
    <source>
        <strain evidence="3 4">CBS 101466</strain>
    </source>
</reference>